<sequence>MKKTLKLSAVLSAIALVATVFTATSSTAATTEYCKDFTQFGSYKNATVKVFAGIRDPEASVMTKVFAHFTACTGIKIAYEGTDQFETLLPVRVKGGNAPDIAIIPQPGLVETMVKTGKAVPVTAAVLKNINTYYNPAWKAFTTVKGKVYGAPFGASSKSLVWYSPAQFKALGVTVPKTWAQMDAIAAKFKAAGKLPWCAGIESGAATGWPATDWIEEMALRELGPDKYNMWWQGKLKFSSPEMQGVMNKVAAWLGTSAQVGDLQSVATRKFQDAGVPGLKDGTCGMLQQASFYSSMFPAGTTFGPGKDADAFYLPPTNSKFGNPIEGAGEFPVAFSKKKEVGAVQAYFSSPAYGTERAKLGGWTSANSGIALSSYSDPVLKVVAQSLQSKKGAIVFDASDLMPTAVNGAFWKEITKFYAEGKSMKDVATAIDANW</sequence>
<dbReference type="Gene3D" id="3.40.190.10">
    <property type="entry name" value="Periplasmic binding protein-like II"/>
    <property type="match status" value="2"/>
</dbReference>
<dbReference type="PANTHER" id="PTHR43649">
    <property type="entry name" value="ARABINOSE-BINDING PROTEIN-RELATED"/>
    <property type="match status" value="1"/>
</dbReference>
<evidence type="ECO:0000256" key="1">
    <source>
        <dbReference type="ARBA" id="ARBA00008520"/>
    </source>
</evidence>
<comment type="similarity">
    <text evidence="1">Belongs to the bacterial solute-binding protein 1 family.</text>
</comment>
<gene>
    <name evidence="3" type="ORF">UFOPK1412_00450</name>
</gene>
<dbReference type="PANTHER" id="PTHR43649:SF29">
    <property type="entry name" value="OSMOPROTECTIVE COMPOUNDS-BINDING PROTEIN GGTB"/>
    <property type="match status" value="1"/>
</dbReference>
<organism evidence="3">
    <name type="scientific">freshwater metagenome</name>
    <dbReference type="NCBI Taxonomy" id="449393"/>
    <lineage>
        <taxon>unclassified sequences</taxon>
        <taxon>metagenomes</taxon>
        <taxon>ecological metagenomes</taxon>
    </lineage>
</organism>
<dbReference type="EMBL" id="CAEZSI010000042">
    <property type="protein sequence ID" value="CAB4537120.1"/>
    <property type="molecule type" value="Genomic_DNA"/>
</dbReference>
<proteinExistence type="inferred from homology"/>
<keyword evidence="2" id="KW-0813">Transport</keyword>
<name>A0A6J6BD73_9ZZZZ</name>
<evidence type="ECO:0000256" key="2">
    <source>
        <dbReference type="ARBA" id="ARBA00022448"/>
    </source>
</evidence>
<reference evidence="3" key="1">
    <citation type="submission" date="2020-05" db="EMBL/GenBank/DDBJ databases">
        <authorList>
            <person name="Chiriac C."/>
            <person name="Salcher M."/>
            <person name="Ghai R."/>
            <person name="Kavagutti S V."/>
        </authorList>
    </citation>
    <scope>NUCLEOTIDE SEQUENCE</scope>
</reference>
<dbReference type="AlphaFoldDB" id="A0A6J6BD73"/>
<dbReference type="InterPro" id="IPR050490">
    <property type="entry name" value="Bact_solute-bd_prot1"/>
</dbReference>
<accession>A0A6J6BD73</accession>
<protein>
    <submittedName>
        <fullName evidence="3">Unannotated protein</fullName>
    </submittedName>
</protein>
<evidence type="ECO:0000313" key="3">
    <source>
        <dbReference type="EMBL" id="CAB4537120.1"/>
    </source>
</evidence>
<dbReference type="SUPFAM" id="SSF53850">
    <property type="entry name" value="Periplasmic binding protein-like II"/>
    <property type="match status" value="1"/>
</dbReference>